<protein>
    <submittedName>
        <fullName evidence="1">Uncharacterized protein</fullName>
    </submittedName>
</protein>
<reference evidence="1 2" key="1">
    <citation type="submission" date="2015-07" db="EMBL/GenBank/DDBJ databases">
        <title>High-quality genome of monoxenous trypanosomatid Leptomonas pyrrhocoris.</title>
        <authorList>
            <person name="Flegontov P."/>
            <person name="Butenko A."/>
            <person name="Firsov S."/>
            <person name="Vlcek C."/>
            <person name="Logacheva M.D."/>
            <person name="Field M."/>
            <person name="Filatov D."/>
            <person name="Flegontova O."/>
            <person name="Gerasimov E."/>
            <person name="Jackson A.P."/>
            <person name="Kelly S."/>
            <person name="Opperdoes F."/>
            <person name="O'Reilly A."/>
            <person name="Votypka J."/>
            <person name="Yurchenko V."/>
            <person name="Lukes J."/>
        </authorList>
    </citation>
    <scope>NUCLEOTIDE SEQUENCE [LARGE SCALE GENOMIC DNA]</scope>
    <source>
        <strain evidence="1">H10</strain>
    </source>
</reference>
<sequence length="141" mass="16156">MLRLIFFVFQNVFCRRHAELRVPHFLGCTPLFAWNISFRPRPCMRRFGFSFLFSFFYFSGHHISSLFFSLSPSSAPHEGWLLAHPTPLRWKGGYACLSRACMPGRCVFFLVWVPRPAVPIPAELFAAGPVVAFGRALTCPR</sequence>
<organism evidence="1 2">
    <name type="scientific">Leptomonas pyrrhocoris</name>
    <name type="common">Firebug parasite</name>
    <dbReference type="NCBI Taxonomy" id="157538"/>
    <lineage>
        <taxon>Eukaryota</taxon>
        <taxon>Discoba</taxon>
        <taxon>Euglenozoa</taxon>
        <taxon>Kinetoplastea</taxon>
        <taxon>Metakinetoplastina</taxon>
        <taxon>Trypanosomatida</taxon>
        <taxon>Trypanosomatidae</taxon>
        <taxon>Leishmaniinae</taxon>
        <taxon>Leptomonas</taxon>
    </lineage>
</organism>
<dbReference type="Proteomes" id="UP000037923">
    <property type="component" value="Unassembled WGS sequence"/>
</dbReference>
<keyword evidence="2" id="KW-1185">Reference proteome</keyword>
<evidence type="ECO:0000313" key="2">
    <source>
        <dbReference type="Proteomes" id="UP000037923"/>
    </source>
</evidence>
<proteinExistence type="predicted"/>
<name>A0A0M9FSM4_LEPPY</name>
<dbReference type="AlphaFoldDB" id="A0A0M9FSM4"/>
<dbReference type="VEuPathDB" id="TriTrypDB:LpyrH10_26_1140"/>
<accession>A0A0M9FSM4</accession>
<evidence type="ECO:0000313" key="1">
    <source>
        <dbReference type="EMBL" id="KPA75157.1"/>
    </source>
</evidence>
<comment type="caution">
    <text evidence="1">The sequence shown here is derived from an EMBL/GenBank/DDBJ whole genome shotgun (WGS) entry which is preliminary data.</text>
</comment>
<dbReference type="RefSeq" id="XP_015653596.1">
    <property type="nucleotide sequence ID" value="XM_015807938.1"/>
</dbReference>
<dbReference type="EMBL" id="LGTL01000026">
    <property type="protein sequence ID" value="KPA75157.1"/>
    <property type="molecule type" value="Genomic_DNA"/>
</dbReference>
<gene>
    <name evidence="1" type="ORF">ABB37_08819</name>
</gene>
<dbReference type="GeneID" id="26909102"/>